<comment type="caution">
    <text evidence="2">The sequence shown here is derived from an EMBL/GenBank/DDBJ whole genome shotgun (WGS) entry which is preliminary data.</text>
</comment>
<evidence type="ECO:0000313" key="2">
    <source>
        <dbReference type="EMBL" id="PTX58754.1"/>
    </source>
</evidence>
<protein>
    <recommendedName>
        <fullName evidence="4">Peptidoglycan binding protein</fullName>
    </recommendedName>
</protein>
<organism evidence="2 3">
    <name type="scientific">Kordia periserrulae</name>
    <dbReference type="NCBI Taxonomy" id="701523"/>
    <lineage>
        <taxon>Bacteria</taxon>
        <taxon>Pseudomonadati</taxon>
        <taxon>Bacteroidota</taxon>
        <taxon>Flavobacteriia</taxon>
        <taxon>Flavobacteriales</taxon>
        <taxon>Flavobacteriaceae</taxon>
        <taxon>Kordia</taxon>
    </lineage>
</organism>
<name>A0A2T6BRT4_9FLAO</name>
<evidence type="ECO:0000256" key="1">
    <source>
        <dbReference type="SAM" id="SignalP"/>
    </source>
</evidence>
<keyword evidence="3" id="KW-1185">Reference proteome</keyword>
<feature type="signal peptide" evidence="1">
    <location>
        <begin position="1"/>
        <end position="19"/>
    </location>
</feature>
<reference evidence="2 3" key="1">
    <citation type="submission" date="2018-04" db="EMBL/GenBank/DDBJ databases">
        <title>Genomic Encyclopedia of Archaeal and Bacterial Type Strains, Phase II (KMG-II): from individual species to whole genera.</title>
        <authorList>
            <person name="Goeker M."/>
        </authorList>
    </citation>
    <scope>NUCLEOTIDE SEQUENCE [LARGE SCALE GENOMIC DNA]</scope>
    <source>
        <strain evidence="2 3">DSM 25731</strain>
    </source>
</reference>
<evidence type="ECO:0000313" key="3">
    <source>
        <dbReference type="Proteomes" id="UP000244090"/>
    </source>
</evidence>
<dbReference type="RefSeq" id="WP_108116627.1">
    <property type="nucleotide sequence ID" value="NZ_QBKT01000012.1"/>
</dbReference>
<gene>
    <name evidence="2" type="ORF">C8N46_11262</name>
</gene>
<dbReference type="Proteomes" id="UP000244090">
    <property type="component" value="Unassembled WGS sequence"/>
</dbReference>
<accession>A0A2T6BRT4</accession>
<proteinExistence type="predicted"/>
<evidence type="ECO:0008006" key="4">
    <source>
        <dbReference type="Google" id="ProtNLM"/>
    </source>
</evidence>
<dbReference type="OrthoDB" id="1437863at2"/>
<feature type="chain" id="PRO_5015717147" description="Peptidoglycan binding protein" evidence="1">
    <location>
        <begin position="20"/>
        <end position="132"/>
    </location>
</feature>
<sequence>MKKMYILVLALLFAAPIFAQEETQKEEKNDDVYVWCIMPNKKGKWYKLEKPTTKVVTDFQDKLIYLELLNPYDIVEKGKLDRATSDAILKMEKIKGVTYESKELVGFTQGMKNRLNLMYHIAKRAAEAKEKQ</sequence>
<dbReference type="AlphaFoldDB" id="A0A2T6BRT4"/>
<dbReference type="EMBL" id="QBKT01000012">
    <property type="protein sequence ID" value="PTX58754.1"/>
    <property type="molecule type" value="Genomic_DNA"/>
</dbReference>
<keyword evidence="1" id="KW-0732">Signal</keyword>